<sequence>METGNRVKENVGRIQVGAYGMGNFACQLSFTMVNMYLAYFYTDVFGLSAAAVATLLLVAKVWDGINDPMMGALMDKTYTRVGGYRTYMIAGAVALVVFTILTFSVPGFGDSGKLFYAYVTYIGLGMAYTVMNVPFNALPSRMTDNPKRLNQLFASSMWAGGLGSTVLGMCTMPLILMLGNGVQEAGYQKTAIVYAVVSLPMVLLMVRLCKENPDIAKAKEITAAKEGEKGTSFFGFIKSIFTNKNLLCVYVYMFCAMFSQIGRASTAFYYYMFCVGNMAWASVLMSVSGLVGLVLIPFVPALIGKYGKKKVVIVSQIIQIIGLIMMFAGPYTNIPYTIAANLVYGLGGGYSACVGAMIVDALDNYEYRTGVRNDGVAFAFNGLMTKISAAIAGSIGLMVMAAFGYTNGADLTERALTGINTGVNIVPLVAAAAAIVPMLLFDLNEEKMTVIRQTLKERRETVLKGQ</sequence>
<reference evidence="2" key="1">
    <citation type="submission" date="2018-10" db="EMBL/GenBank/DDBJ databases">
        <title>Schaedlerella arabinophila gen. nov. sp. nov., isolated from the mouse intestinal tract and comparative analysis with the genome of the closely related altered Schaedler flora strain ASF502.</title>
        <authorList>
            <person name="Miyake S."/>
            <person name="Soh M."/>
            <person name="Seedorf H."/>
        </authorList>
    </citation>
    <scope>NUCLEOTIDE SEQUENCE [LARGE SCALE GENOMIC DNA]</scope>
    <source>
        <strain evidence="2">DSM 106076</strain>
    </source>
</reference>
<dbReference type="InterPro" id="IPR036259">
    <property type="entry name" value="MFS_trans_sf"/>
</dbReference>
<dbReference type="Pfam" id="PF13347">
    <property type="entry name" value="MFS_2"/>
    <property type="match status" value="1"/>
</dbReference>
<dbReference type="GO" id="GO:0005886">
    <property type="term" value="C:plasma membrane"/>
    <property type="evidence" value="ECO:0007669"/>
    <property type="project" value="TreeGrafter"/>
</dbReference>
<feature type="transmembrane region" description="Helical" evidence="1">
    <location>
        <begin position="86"/>
        <end position="109"/>
    </location>
</feature>
<feature type="transmembrane region" description="Helical" evidence="1">
    <location>
        <begin position="191"/>
        <end position="209"/>
    </location>
</feature>
<feature type="transmembrane region" description="Helical" evidence="1">
    <location>
        <begin position="45"/>
        <end position="65"/>
    </location>
</feature>
<dbReference type="GO" id="GO:0008643">
    <property type="term" value="P:carbohydrate transport"/>
    <property type="evidence" value="ECO:0007669"/>
    <property type="project" value="InterPro"/>
</dbReference>
<organism evidence="2 3">
    <name type="scientific">Schaedlerella arabinosiphila</name>
    <dbReference type="NCBI Taxonomy" id="2044587"/>
    <lineage>
        <taxon>Bacteria</taxon>
        <taxon>Bacillati</taxon>
        <taxon>Bacillota</taxon>
        <taxon>Clostridia</taxon>
        <taxon>Lachnospirales</taxon>
        <taxon>Lachnospiraceae</taxon>
        <taxon>Schaedlerella</taxon>
    </lineage>
</organism>
<dbReference type="GO" id="GO:0015293">
    <property type="term" value="F:symporter activity"/>
    <property type="evidence" value="ECO:0007669"/>
    <property type="project" value="InterPro"/>
</dbReference>
<feature type="transmembrane region" description="Helical" evidence="1">
    <location>
        <begin position="311"/>
        <end position="332"/>
    </location>
</feature>
<keyword evidence="1" id="KW-1133">Transmembrane helix</keyword>
<dbReference type="GO" id="GO:0006814">
    <property type="term" value="P:sodium ion transport"/>
    <property type="evidence" value="ECO:0007669"/>
    <property type="project" value="InterPro"/>
</dbReference>
<proteinExistence type="predicted"/>
<dbReference type="CDD" id="cd17332">
    <property type="entry name" value="MFS_MelB_like"/>
    <property type="match status" value="1"/>
</dbReference>
<name>A0A3R8KV75_9FIRM</name>
<dbReference type="AlphaFoldDB" id="A0A3R8KV75"/>
<dbReference type="InterPro" id="IPR039672">
    <property type="entry name" value="MFS_2"/>
</dbReference>
<dbReference type="PANTHER" id="PTHR11328:SF24">
    <property type="entry name" value="MAJOR FACILITATOR SUPERFAMILY (MFS) PROFILE DOMAIN-CONTAINING PROTEIN"/>
    <property type="match status" value="1"/>
</dbReference>
<dbReference type="NCBIfam" id="TIGR00792">
    <property type="entry name" value="gph"/>
    <property type="match status" value="1"/>
</dbReference>
<keyword evidence="1" id="KW-0812">Transmembrane</keyword>
<dbReference type="Proteomes" id="UP000274920">
    <property type="component" value="Unassembled WGS sequence"/>
</dbReference>
<feature type="transmembrane region" description="Helical" evidence="1">
    <location>
        <begin position="156"/>
        <end position="179"/>
    </location>
</feature>
<evidence type="ECO:0000313" key="3">
    <source>
        <dbReference type="Proteomes" id="UP000274920"/>
    </source>
</evidence>
<protein>
    <submittedName>
        <fullName evidence="2">MFS transporter</fullName>
    </submittedName>
</protein>
<feature type="transmembrane region" description="Helical" evidence="1">
    <location>
        <begin position="383"/>
        <end position="405"/>
    </location>
</feature>
<feature type="transmembrane region" description="Helical" evidence="1">
    <location>
        <begin position="247"/>
        <end position="272"/>
    </location>
</feature>
<dbReference type="SUPFAM" id="SSF103473">
    <property type="entry name" value="MFS general substrate transporter"/>
    <property type="match status" value="1"/>
</dbReference>
<feature type="transmembrane region" description="Helical" evidence="1">
    <location>
        <begin position="278"/>
        <end position="299"/>
    </location>
</feature>
<dbReference type="Gene3D" id="1.20.1250.20">
    <property type="entry name" value="MFS general substrate transporter like domains"/>
    <property type="match status" value="2"/>
</dbReference>
<evidence type="ECO:0000313" key="2">
    <source>
        <dbReference type="EMBL" id="RRK30418.1"/>
    </source>
</evidence>
<keyword evidence="3" id="KW-1185">Reference proteome</keyword>
<dbReference type="PANTHER" id="PTHR11328">
    <property type="entry name" value="MAJOR FACILITATOR SUPERFAMILY DOMAIN-CONTAINING PROTEIN"/>
    <property type="match status" value="1"/>
</dbReference>
<feature type="transmembrane region" description="Helical" evidence="1">
    <location>
        <begin position="338"/>
        <end position="362"/>
    </location>
</feature>
<evidence type="ECO:0000256" key="1">
    <source>
        <dbReference type="SAM" id="Phobius"/>
    </source>
</evidence>
<keyword evidence="1" id="KW-0472">Membrane</keyword>
<dbReference type="InterPro" id="IPR001927">
    <property type="entry name" value="Na/Gal_symport"/>
</dbReference>
<feature type="transmembrane region" description="Helical" evidence="1">
    <location>
        <begin position="115"/>
        <end position="135"/>
    </location>
</feature>
<accession>A0A3R8KV75</accession>
<feature type="transmembrane region" description="Helical" evidence="1">
    <location>
        <begin position="425"/>
        <end position="443"/>
    </location>
</feature>
<comment type="caution">
    <text evidence="2">The sequence shown here is derived from an EMBL/GenBank/DDBJ whole genome shotgun (WGS) entry which is preliminary data.</text>
</comment>
<dbReference type="RefSeq" id="WP_125126251.1">
    <property type="nucleotide sequence ID" value="NZ_RHJS01000002.1"/>
</dbReference>
<gene>
    <name evidence="2" type="ORF">EBB54_02745</name>
</gene>
<dbReference type="EMBL" id="RHJS01000002">
    <property type="protein sequence ID" value="RRK30418.1"/>
    <property type="molecule type" value="Genomic_DNA"/>
</dbReference>